<protein>
    <submittedName>
        <fullName evidence="2">Uncharacterized protein</fullName>
    </submittedName>
</protein>
<gene>
    <name evidence="2" type="ORF">NDU88_006601</name>
</gene>
<dbReference type="Proteomes" id="UP001066276">
    <property type="component" value="Chromosome 6"/>
</dbReference>
<feature type="region of interest" description="Disordered" evidence="1">
    <location>
        <begin position="69"/>
        <end position="88"/>
    </location>
</feature>
<comment type="caution">
    <text evidence="2">The sequence shown here is derived from an EMBL/GenBank/DDBJ whole genome shotgun (WGS) entry which is preliminary data.</text>
</comment>
<reference evidence="2" key="1">
    <citation type="journal article" date="2022" name="bioRxiv">
        <title>Sequencing and chromosome-scale assembly of the giantPleurodeles waltlgenome.</title>
        <authorList>
            <person name="Brown T."/>
            <person name="Elewa A."/>
            <person name="Iarovenko S."/>
            <person name="Subramanian E."/>
            <person name="Araus A.J."/>
            <person name="Petzold A."/>
            <person name="Susuki M."/>
            <person name="Suzuki K.-i.T."/>
            <person name="Hayashi T."/>
            <person name="Toyoda A."/>
            <person name="Oliveira C."/>
            <person name="Osipova E."/>
            <person name="Leigh N.D."/>
            <person name="Simon A."/>
            <person name="Yun M.H."/>
        </authorList>
    </citation>
    <scope>NUCLEOTIDE SEQUENCE</scope>
    <source>
        <strain evidence="2">20211129_DDA</strain>
        <tissue evidence="2">Liver</tissue>
    </source>
</reference>
<proteinExistence type="predicted"/>
<organism evidence="2 3">
    <name type="scientific">Pleurodeles waltl</name>
    <name type="common">Iberian ribbed newt</name>
    <dbReference type="NCBI Taxonomy" id="8319"/>
    <lineage>
        <taxon>Eukaryota</taxon>
        <taxon>Metazoa</taxon>
        <taxon>Chordata</taxon>
        <taxon>Craniata</taxon>
        <taxon>Vertebrata</taxon>
        <taxon>Euteleostomi</taxon>
        <taxon>Amphibia</taxon>
        <taxon>Batrachia</taxon>
        <taxon>Caudata</taxon>
        <taxon>Salamandroidea</taxon>
        <taxon>Salamandridae</taxon>
        <taxon>Pleurodelinae</taxon>
        <taxon>Pleurodeles</taxon>
    </lineage>
</organism>
<keyword evidence="3" id="KW-1185">Reference proteome</keyword>
<evidence type="ECO:0000313" key="2">
    <source>
        <dbReference type="EMBL" id="KAJ1140244.1"/>
    </source>
</evidence>
<dbReference type="EMBL" id="JANPWB010000010">
    <property type="protein sequence ID" value="KAJ1140244.1"/>
    <property type="molecule type" value="Genomic_DNA"/>
</dbReference>
<dbReference type="AlphaFoldDB" id="A0AAV7QKH8"/>
<evidence type="ECO:0000256" key="1">
    <source>
        <dbReference type="SAM" id="MobiDB-lite"/>
    </source>
</evidence>
<name>A0AAV7QKH8_PLEWA</name>
<accession>A0AAV7QKH8</accession>
<evidence type="ECO:0000313" key="3">
    <source>
        <dbReference type="Proteomes" id="UP001066276"/>
    </source>
</evidence>
<sequence>MRVTAAQREPGASPDTSVAAILAANTQTFEDLLNAVQSIKSTPEPKIDALRIDMGHLWEEHKKLKDRVATTQSTVSELRPSLANTTMH</sequence>